<keyword evidence="6 16" id="KW-0813">Transport</keyword>
<comment type="cofactor">
    <cofactor evidence="1 16 17">
        <name>Na(+)</name>
        <dbReference type="ChEBI" id="CHEBI:29101"/>
    </cofactor>
</comment>
<comment type="catalytic activity">
    <reaction evidence="15 16 17">
        <text>oxaloacetate + 2 Na(+)(in) + H(+) = pyruvate + 2 Na(+)(out) + CO2</text>
        <dbReference type="Rhea" id="RHEA:57724"/>
        <dbReference type="ChEBI" id="CHEBI:15361"/>
        <dbReference type="ChEBI" id="CHEBI:15378"/>
        <dbReference type="ChEBI" id="CHEBI:16452"/>
        <dbReference type="ChEBI" id="CHEBI:16526"/>
        <dbReference type="ChEBI" id="CHEBI:29101"/>
        <dbReference type="EC" id="7.2.4.2"/>
    </reaction>
</comment>
<comment type="function">
    <text evidence="2 16 17">Catalyzes the decarboxylation of oxaloacetate coupled to Na(+) translocation.</text>
</comment>
<evidence type="ECO:0000256" key="8">
    <source>
        <dbReference type="ARBA" id="ARBA00022692"/>
    </source>
</evidence>
<sequence length="86" mass="8952">MSELLSQAAQLMLVGMGAVIIFLCLLVVAMSVMKRLIPTPEPVASTQPSVEGNNSDAASPAVLAAISAAVHSYRRGKKAANNKEKS</sequence>
<keyword evidence="9 16" id="KW-1278">Translocase</keyword>
<keyword evidence="10 16" id="KW-1133">Transmembrane helix</keyword>
<feature type="transmembrane region" description="Helical" evidence="16 17">
    <location>
        <begin position="12"/>
        <end position="37"/>
    </location>
</feature>
<dbReference type="GO" id="GO:0036376">
    <property type="term" value="P:sodium ion export across plasma membrane"/>
    <property type="evidence" value="ECO:0007669"/>
    <property type="project" value="InterPro"/>
</dbReference>
<dbReference type="GO" id="GO:0005886">
    <property type="term" value="C:plasma membrane"/>
    <property type="evidence" value="ECO:0007669"/>
    <property type="project" value="UniProtKB-SubCell"/>
</dbReference>
<evidence type="ECO:0000256" key="5">
    <source>
        <dbReference type="ARBA" id="ARBA00011869"/>
    </source>
</evidence>
<evidence type="ECO:0000256" key="1">
    <source>
        <dbReference type="ARBA" id="ARBA00001959"/>
    </source>
</evidence>
<dbReference type="AlphaFoldDB" id="A0A9X2JT26"/>
<keyword evidence="14 16" id="KW-0739">Sodium transport</keyword>
<proteinExistence type="inferred from homology"/>
<dbReference type="InterPro" id="IPR023424">
    <property type="entry name" value="OadG"/>
</dbReference>
<dbReference type="NCBIfam" id="TIGR01195">
    <property type="entry name" value="oadG_fam"/>
    <property type="match status" value="1"/>
</dbReference>
<name>A0A9X2JT26_9GAMM</name>
<dbReference type="Pfam" id="PF04277">
    <property type="entry name" value="OAD_gamma"/>
    <property type="match status" value="1"/>
</dbReference>
<dbReference type="GO" id="GO:0008948">
    <property type="term" value="F:oxaloacetate decarboxylase activity"/>
    <property type="evidence" value="ECO:0007669"/>
    <property type="project" value="UniProtKB-UniRule"/>
</dbReference>
<protein>
    <recommendedName>
        <fullName evidence="16">Probable oxaloacetate decarboxylase gamma chain</fullName>
        <ecNumber evidence="16">7.2.4.2</ecNumber>
    </recommendedName>
</protein>
<evidence type="ECO:0000256" key="4">
    <source>
        <dbReference type="ARBA" id="ARBA00005844"/>
    </source>
</evidence>
<evidence type="ECO:0000313" key="18">
    <source>
        <dbReference type="EMBL" id="MCP1340468.1"/>
    </source>
</evidence>
<keyword evidence="8 16" id="KW-0812">Transmembrane</keyword>
<evidence type="ECO:0000256" key="6">
    <source>
        <dbReference type="ARBA" id="ARBA00022448"/>
    </source>
</evidence>
<evidence type="ECO:0000256" key="12">
    <source>
        <dbReference type="ARBA" id="ARBA00023065"/>
    </source>
</evidence>
<evidence type="ECO:0000256" key="14">
    <source>
        <dbReference type="ARBA" id="ARBA00023201"/>
    </source>
</evidence>
<organism evidence="18 19">
    <name type="scientific">Idiomarina rhizosphaerae</name>
    <dbReference type="NCBI Taxonomy" id="2961572"/>
    <lineage>
        <taxon>Bacteria</taxon>
        <taxon>Pseudomonadati</taxon>
        <taxon>Pseudomonadota</taxon>
        <taxon>Gammaproteobacteria</taxon>
        <taxon>Alteromonadales</taxon>
        <taxon>Idiomarinaceae</taxon>
        <taxon>Idiomarina</taxon>
    </lineage>
</organism>
<keyword evidence="7 16" id="KW-1003">Cell membrane</keyword>
<gene>
    <name evidence="16" type="primary">oadG</name>
    <name evidence="18" type="ORF">NJR55_12800</name>
</gene>
<comment type="subcellular location">
    <subcellularLocation>
        <location evidence="3 16 17">Cell membrane</location>
        <topology evidence="3 16 17">Single-pass membrane protein</topology>
    </subcellularLocation>
</comment>
<dbReference type="RefSeq" id="WP_253620300.1">
    <property type="nucleotide sequence ID" value="NZ_JAMZDE010000008.1"/>
</dbReference>
<evidence type="ECO:0000256" key="2">
    <source>
        <dbReference type="ARBA" id="ARBA00003002"/>
    </source>
</evidence>
<evidence type="ECO:0000256" key="16">
    <source>
        <dbReference type="HAMAP-Rule" id="MF_00404"/>
    </source>
</evidence>
<dbReference type="NCBIfam" id="NF003004">
    <property type="entry name" value="PRK03814.1"/>
    <property type="match status" value="1"/>
</dbReference>
<comment type="subunit">
    <text evidence="5 16">Heterotrimer of an alpha, a beta and a gamma subunit.</text>
</comment>
<dbReference type="InterPro" id="IPR005899">
    <property type="entry name" value="Na_pump_deCOase"/>
</dbReference>
<dbReference type="Proteomes" id="UP001139474">
    <property type="component" value="Unassembled WGS sequence"/>
</dbReference>
<accession>A0A9X2JT26</accession>
<comment type="similarity">
    <text evidence="4 16 17">Belongs to the OadG family.</text>
</comment>
<evidence type="ECO:0000256" key="7">
    <source>
        <dbReference type="ARBA" id="ARBA00022475"/>
    </source>
</evidence>
<dbReference type="GO" id="GO:0015451">
    <property type="term" value="F:decarboxylation-driven active transmembrane transporter activity"/>
    <property type="evidence" value="ECO:0007669"/>
    <property type="project" value="UniProtKB-EC"/>
</dbReference>
<evidence type="ECO:0000256" key="9">
    <source>
        <dbReference type="ARBA" id="ARBA00022967"/>
    </source>
</evidence>
<keyword evidence="13 16" id="KW-0472">Membrane</keyword>
<evidence type="ECO:0000256" key="13">
    <source>
        <dbReference type="ARBA" id="ARBA00023136"/>
    </source>
</evidence>
<dbReference type="HAMAP" id="MF_00404">
    <property type="entry name" value="OadG"/>
    <property type="match status" value="1"/>
</dbReference>
<dbReference type="GO" id="GO:0015081">
    <property type="term" value="F:sodium ion transmembrane transporter activity"/>
    <property type="evidence" value="ECO:0007669"/>
    <property type="project" value="UniProtKB-UniRule"/>
</dbReference>
<keyword evidence="12 16" id="KW-0406">Ion transport</keyword>
<reference evidence="18" key="1">
    <citation type="submission" date="2022-06" db="EMBL/GenBank/DDBJ databases">
        <title>Idiomarina rhizosphaerae M1R2S28.</title>
        <authorList>
            <person name="Sun J.-Q."/>
            <person name="Li L.-F."/>
        </authorList>
    </citation>
    <scope>NUCLEOTIDE SEQUENCE</scope>
    <source>
        <strain evidence="18">M1R2S28</strain>
    </source>
</reference>
<evidence type="ECO:0000256" key="15">
    <source>
        <dbReference type="ARBA" id="ARBA00048176"/>
    </source>
</evidence>
<keyword evidence="19" id="KW-1185">Reference proteome</keyword>
<evidence type="ECO:0000256" key="11">
    <source>
        <dbReference type="ARBA" id="ARBA00023053"/>
    </source>
</evidence>
<keyword evidence="11 16" id="KW-0915">Sodium</keyword>
<comment type="caution">
    <text evidence="18">The sequence shown here is derived from an EMBL/GenBank/DDBJ whole genome shotgun (WGS) entry which is preliminary data.</text>
</comment>
<evidence type="ECO:0000256" key="10">
    <source>
        <dbReference type="ARBA" id="ARBA00022989"/>
    </source>
</evidence>
<evidence type="ECO:0000256" key="3">
    <source>
        <dbReference type="ARBA" id="ARBA00004162"/>
    </source>
</evidence>
<evidence type="ECO:0000313" key="19">
    <source>
        <dbReference type="Proteomes" id="UP001139474"/>
    </source>
</evidence>
<dbReference type="EMBL" id="JAMZDE010000008">
    <property type="protein sequence ID" value="MCP1340468.1"/>
    <property type="molecule type" value="Genomic_DNA"/>
</dbReference>
<evidence type="ECO:0000256" key="17">
    <source>
        <dbReference type="RuleBase" id="RU004278"/>
    </source>
</evidence>
<dbReference type="EC" id="7.2.4.2" evidence="16"/>